<dbReference type="GO" id="GO:0005634">
    <property type="term" value="C:nucleus"/>
    <property type="evidence" value="ECO:0007669"/>
    <property type="project" value="UniProtKB-SubCell"/>
</dbReference>
<protein>
    <recommendedName>
        <fullName evidence="8">Translin</fullName>
    </recommendedName>
</protein>
<dbReference type="PANTHER" id="PTHR10741">
    <property type="entry name" value="TRANSLIN AND TRANSLIN ASSOCIATED PROTEIN X"/>
    <property type="match status" value="1"/>
</dbReference>
<reference evidence="6" key="1">
    <citation type="submission" date="2021-10" db="EMBL/GenBank/DDBJ databases">
        <title>De novo Genome Assembly of Clathrus columnatus (Basidiomycota, Fungi) Using Illumina and Nanopore Sequence Data.</title>
        <authorList>
            <person name="Ogiso-Tanaka E."/>
            <person name="Itagaki H."/>
            <person name="Hosoya T."/>
            <person name="Hosaka K."/>
        </authorList>
    </citation>
    <scope>NUCLEOTIDE SEQUENCE</scope>
    <source>
        <strain evidence="6">MO-923</strain>
    </source>
</reference>
<dbReference type="GO" id="GO:0005737">
    <property type="term" value="C:cytoplasm"/>
    <property type="evidence" value="ECO:0007669"/>
    <property type="project" value="UniProtKB-SubCell"/>
</dbReference>
<dbReference type="Gene3D" id="1.20.58.200">
    <property type="entry name" value="Translin, domain 2"/>
    <property type="match status" value="1"/>
</dbReference>
<dbReference type="GO" id="GO:0043565">
    <property type="term" value="F:sequence-specific DNA binding"/>
    <property type="evidence" value="ECO:0007669"/>
    <property type="project" value="InterPro"/>
</dbReference>
<evidence type="ECO:0000313" key="7">
    <source>
        <dbReference type="Proteomes" id="UP001050691"/>
    </source>
</evidence>
<comment type="similarity">
    <text evidence="3">Belongs to the translin family.</text>
</comment>
<dbReference type="Proteomes" id="UP001050691">
    <property type="component" value="Unassembled WGS sequence"/>
</dbReference>
<dbReference type="Gene3D" id="1.20.58.190">
    <property type="entry name" value="Translin, domain 1"/>
    <property type="match status" value="1"/>
</dbReference>
<evidence type="ECO:0000256" key="2">
    <source>
        <dbReference type="ARBA" id="ARBA00004496"/>
    </source>
</evidence>
<sequence>MTTITSSESSSPTVKRRQDIITVFLAFGQELDEYTDRRERLVKEISNELLGQNENFWRYHKTISPGLQEYIEAVSFAKYLKDQTLLSFTDLQQDLRNADGIPFFPLGLPHVDYLLGISDLTGELMRFAISSVGSQGLLIASREVFSSSLSICNFVRDCKASLDPMSAHISELRQKQEVTTASLRKIEEVVYSLSIRGLGDAKMSNFNVVNNLQLDSKCFDDKD</sequence>
<keyword evidence="4" id="KW-0963">Cytoplasm</keyword>
<dbReference type="InterPro" id="IPR016068">
    <property type="entry name" value="Translin_N"/>
</dbReference>
<evidence type="ECO:0000256" key="5">
    <source>
        <dbReference type="ARBA" id="ARBA00023242"/>
    </source>
</evidence>
<dbReference type="InterPro" id="IPR036081">
    <property type="entry name" value="Translin_sf"/>
</dbReference>
<dbReference type="CDD" id="cd14820">
    <property type="entry name" value="TRAX"/>
    <property type="match status" value="1"/>
</dbReference>
<comment type="caution">
    <text evidence="6">The sequence shown here is derived from an EMBL/GenBank/DDBJ whole genome shotgun (WGS) entry which is preliminary data.</text>
</comment>
<evidence type="ECO:0008006" key="8">
    <source>
        <dbReference type="Google" id="ProtNLM"/>
    </source>
</evidence>
<gene>
    <name evidence="6" type="ORF">Clacol_003674</name>
</gene>
<evidence type="ECO:0000256" key="3">
    <source>
        <dbReference type="ARBA" id="ARBA00005902"/>
    </source>
</evidence>
<evidence type="ECO:0000256" key="1">
    <source>
        <dbReference type="ARBA" id="ARBA00004123"/>
    </source>
</evidence>
<dbReference type="InterPro" id="IPR016069">
    <property type="entry name" value="Translin_C"/>
</dbReference>
<accession>A0AAV5A463</accession>
<dbReference type="Pfam" id="PF01997">
    <property type="entry name" value="Translin"/>
    <property type="match status" value="1"/>
</dbReference>
<dbReference type="EMBL" id="BPWL01000004">
    <property type="protein sequence ID" value="GJJ09451.1"/>
    <property type="molecule type" value="Genomic_DNA"/>
</dbReference>
<keyword evidence="5" id="KW-0539">Nucleus</keyword>
<dbReference type="SUPFAM" id="SSF74784">
    <property type="entry name" value="Translin"/>
    <property type="match status" value="1"/>
</dbReference>
<keyword evidence="7" id="KW-1185">Reference proteome</keyword>
<name>A0AAV5A463_9AGAM</name>
<dbReference type="AlphaFoldDB" id="A0AAV5A463"/>
<proteinExistence type="inferred from homology"/>
<comment type="subcellular location">
    <subcellularLocation>
        <location evidence="2">Cytoplasm</location>
    </subcellularLocation>
    <subcellularLocation>
        <location evidence="1">Nucleus</location>
    </subcellularLocation>
</comment>
<organism evidence="6 7">
    <name type="scientific">Clathrus columnatus</name>
    <dbReference type="NCBI Taxonomy" id="1419009"/>
    <lineage>
        <taxon>Eukaryota</taxon>
        <taxon>Fungi</taxon>
        <taxon>Dikarya</taxon>
        <taxon>Basidiomycota</taxon>
        <taxon>Agaricomycotina</taxon>
        <taxon>Agaricomycetes</taxon>
        <taxon>Phallomycetidae</taxon>
        <taxon>Phallales</taxon>
        <taxon>Clathraceae</taxon>
        <taxon>Clathrus</taxon>
    </lineage>
</organism>
<evidence type="ECO:0000256" key="4">
    <source>
        <dbReference type="ARBA" id="ARBA00022490"/>
    </source>
</evidence>
<dbReference type="InterPro" id="IPR002848">
    <property type="entry name" value="Translin_fam"/>
</dbReference>
<evidence type="ECO:0000313" key="6">
    <source>
        <dbReference type="EMBL" id="GJJ09451.1"/>
    </source>
</evidence>